<organism evidence="3 4">
    <name type="scientific">Levilactobacillus spicheri DSM 15429</name>
    <dbReference type="NCBI Taxonomy" id="1423805"/>
    <lineage>
        <taxon>Bacteria</taxon>
        <taxon>Bacillati</taxon>
        <taxon>Bacillota</taxon>
        <taxon>Bacilli</taxon>
        <taxon>Lactobacillales</taxon>
        <taxon>Lactobacillaceae</taxon>
        <taxon>Levilactobacillus</taxon>
    </lineage>
</organism>
<name>A0A0R1QWF8_9LACO</name>
<proteinExistence type="inferred from homology"/>
<evidence type="ECO:0000313" key="4">
    <source>
        <dbReference type="Proteomes" id="UP000051835"/>
    </source>
</evidence>
<dbReference type="AlphaFoldDB" id="A0A0R1QWF8"/>
<evidence type="ECO:0000259" key="2">
    <source>
        <dbReference type="Pfam" id="PF01051"/>
    </source>
</evidence>
<dbReference type="Pfam" id="PF21205">
    <property type="entry name" value="Rep3_C"/>
    <property type="match status" value="1"/>
</dbReference>
<dbReference type="InterPro" id="IPR036390">
    <property type="entry name" value="WH_DNA-bd_sf"/>
</dbReference>
<dbReference type="Gene3D" id="1.10.10.10">
    <property type="entry name" value="Winged helix-like DNA-binding domain superfamily/Winged helix DNA-binding domain"/>
    <property type="match status" value="2"/>
</dbReference>
<comment type="similarity">
    <text evidence="1">Belongs to the initiator RepB protein family.</text>
</comment>
<dbReference type="GO" id="GO:0006270">
    <property type="term" value="P:DNA replication initiation"/>
    <property type="evidence" value="ECO:0007669"/>
    <property type="project" value="InterPro"/>
</dbReference>
<dbReference type="Proteomes" id="UP000051835">
    <property type="component" value="Unassembled WGS sequence"/>
</dbReference>
<protein>
    <recommendedName>
        <fullName evidence="2">Initiator Rep protein WH1 domain-containing protein</fullName>
    </recommendedName>
</protein>
<dbReference type="EMBL" id="AZFC01000012">
    <property type="protein sequence ID" value="KRL49165.1"/>
    <property type="molecule type" value="Genomic_DNA"/>
</dbReference>
<evidence type="ECO:0000313" key="3">
    <source>
        <dbReference type="EMBL" id="KRL49165.1"/>
    </source>
</evidence>
<reference evidence="3 4" key="1">
    <citation type="journal article" date="2015" name="Genome Announc.">
        <title>Expanding the biotechnology potential of lactobacilli through comparative genomics of 213 strains and associated genera.</title>
        <authorList>
            <person name="Sun Z."/>
            <person name="Harris H.M."/>
            <person name="McCann A."/>
            <person name="Guo C."/>
            <person name="Argimon S."/>
            <person name="Zhang W."/>
            <person name="Yang X."/>
            <person name="Jeffery I.B."/>
            <person name="Cooney J.C."/>
            <person name="Kagawa T.F."/>
            <person name="Liu W."/>
            <person name="Song Y."/>
            <person name="Salvetti E."/>
            <person name="Wrobel A."/>
            <person name="Rasinkangas P."/>
            <person name="Parkhill J."/>
            <person name="Rea M.C."/>
            <person name="O'Sullivan O."/>
            <person name="Ritari J."/>
            <person name="Douillard F.P."/>
            <person name="Paul Ross R."/>
            <person name="Yang R."/>
            <person name="Briner A.E."/>
            <person name="Felis G.E."/>
            <person name="de Vos W.M."/>
            <person name="Barrangou R."/>
            <person name="Klaenhammer T.R."/>
            <person name="Caufield P.W."/>
            <person name="Cui Y."/>
            <person name="Zhang H."/>
            <person name="O'Toole P.W."/>
        </authorList>
    </citation>
    <scope>NUCLEOTIDE SEQUENCE [LARGE SCALE GENOMIC DNA]</scope>
    <source>
        <strain evidence="3 4">DSM 15429</strain>
    </source>
</reference>
<sequence length="311" mass="35356">MTVMEPAEQVEQTALPLGHEVVKWDNAMNEINLASLSVVEMNLFTAICAQVVERNADEVHLTYSALRELMHYKSKSRVRFAKMVVKATDRLRAFSVTYERGDKVGAGQLFYNVEANKVTGDMTVAVNPKVLGILNDLTNHFTLFLQPDWVMLDSKYAKLIYLMVMQWRTTGKDLVIPVTEFRQRLGIPDSMSTSQVTKRIILPVEQQLNQKNLVPGFKITPISRGRKYIKYRLSFDALPKLRHTTPAQDDRIRRLTEVAEAKDPQTAAMYGAADRRVLSDATLTHTEARRQVRAHQQAQGLPDIPIFKLTD</sequence>
<feature type="domain" description="Initiator Rep protein WH1" evidence="2">
    <location>
        <begin position="22"/>
        <end position="163"/>
    </location>
</feature>
<dbReference type="InterPro" id="IPR036388">
    <property type="entry name" value="WH-like_DNA-bd_sf"/>
</dbReference>
<dbReference type="GO" id="GO:0003887">
    <property type="term" value="F:DNA-directed DNA polymerase activity"/>
    <property type="evidence" value="ECO:0007669"/>
    <property type="project" value="InterPro"/>
</dbReference>
<dbReference type="InterPro" id="IPR000525">
    <property type="entry name" value="Initiator_Rep_WH1"/>
</dbReference>
<dbReference type="Pfam" id="PF01051">
    <property type="entry name" value="Rep3_N"/>
    <property type="match status" value="1"/>
</dbReference>
<evidence type="ECO:0000256" key="1">
    <source>
        <dbReference type="ARBA" id="ARBA00038283"/>
    </source>
</evidence>
<comment type="caution">
    <text evidence="3">The sequence shown here is derived from an EMBL/GenBank/DDBJ whole genome shotgun (WGS) entry which is preliminary data.</text>
</comment>
<dbReference type="SUPFAM" id="SSF46785">
    <property type="entry name" value="Winged helix' DNA-binding domain"/>
    <property type="match status" value="1"/>
</dbReference>
<accession>A0A0R1QWF8</accession>
<gene>
    <name evidence="3" type="ORF">FD37_GL000757</name>
</gene>
<dbReference type="PATRIC" id="fig|1423805.4.peg.776"/>